<name>A0A4C1T5U6_EUMVA</name>
<keyword evidence="2" id="KW-1185">Reference proteome</keyword>
<dbReference type="Proteomes" id="UP000299102">
    <property type="component" value="Unassembled WGS sequence"/>
</dbReference>
<organism evidence="1 2">
    <name type="scientific">Eumeta variegata</name>
    <name type="common">Bagworm moth</name>
    <name type="synonym">Eumeta japonica</name>
    <dbReference type="NCBI Taxonomy" id="151549"/>
    <lineage>
        <taxon>Eukaryota</taxon>
        <taxon>Metazoa</taxon>
        <taxon>Ecdysozoa</taxon>
        <taxon>Arthropoda</taxon>
        <taxon>Hexapoda</taxon>
        <taxon>Insecta</taxon>
        <taxon>Pterygota</taxon>
        <taxon>Neoptera</taxon>
        <taxon>Endopterygota</taxon>
        <taxon>Lepidoptera</taxon>
        <taxon>Glossata</taxon>
        <taxon>Ditrysia</taxon>
        <taxon>Tineoidea</taxon>
        <taxon>Psychidae</taxon>
        <taxon>Oiketicinae</taxon>
        <taxon>Eumeta</taxon>
    </lineage>
</organism>
<accession>A0A4C1T5U6</accession>
<reference evidence="1 2" key="1">
    <citation type="journal article" date="2019" name="Commun. Biol.">
        <title>The bagworm genome reveals a unique fibroin gene that provides high tensile strength.</title>
        <authorList>
            <person name="Kono N."/>
            <person name="Nakamura H."/>
            <person name="Ohtoshi R."/>
            <person name="Tomita M."/>
            <person name="Numata K."/>
            <person name="Arakawa K."/>
        </authorList>
    </citation>
    <scope>NUCLEOTIDE SEQUENCE [LARGE SCALE GENOMIC DNA]</scope>
</reference>
<evidence type="ECO:0000313" key="1">
    <source>
        <dbReference type="EMBL" id="GBP08641.1"/>
    </source>
</evidence>
<dbReference type="EMBL" id="BGZK01000032">
    <property type="protein sequence ID" value="GBP08641.1"/>
    <property type="molecule type" value="Genomic_DNA"/>
</dbReference>
<comment type="caution">
    <text evidence="1">The sequence shown here is derived from an EMBL/GenBank/DDBJ whole genome shotgun (WGS) entry which is preliminary data.</text>
</comment>
<gene>
    <name evidence="1" type="ORF">EVAR_7245_1</name>
</gene>
<evidence type="ECO:0000313" key="2">
    <source>
        <dbReference type="Proteomes" id="UP000299102"/>
    </source>
</evidence>
<proteinExistence type="predicted"/>
<dbReference type="AlphaFoldDB" id="A0A4C1T5U6"/>
<protein>
    <submittedName>
        <fullName evidence="1">Uncharacterized protein</fullName>
    </submittedName>
</protein>
<sequence length="207" mass="23493">MQAQMFNTCMKIYRITGGAKAVDALFLLTPSNSIKKEIEQWTDELNSGLGEFAPFPPPQLPLSALERAAASVIHLALYTILTSAHSSVRVGIRMGFRRLSLFFPFSLPPHQHPEIYKHTSKAGRDAIIFATPQELNLKVSTCIGWIRELSDMLCSNRTPRYDVRHRVPAPKETKRGQIAHRTNENAIRMVQLKWTAYETYTYETACE</sequence>